<reference evidence="1" key="2">
    <citation type="journal article" date="2007" name="Science">
        <title>Draft genome sequence of the sexually transmitted pathogen Trichomonas vaginalis.</title>
        <authorList>
            <person name="Carlton J.M."/>
            <person name="Hirt R.P."/>
            <person name="Silva J.C."/>
            <person name="Delcher A.L."/>
            <person name="Schatz M."/>
            <person name="Zhao Q."/>
            <person name="Wortman J.R."/>
            <person name="Bidwell S.L."/>
            <person name="Alsmark U.C.M."/>
            <person name="Besteiro S."/>
            <person name="Sicheritz-Ponten T."/>
            <person name="Noel C.J."/>
            <person name="Dacks J.B."/>
            <person name="Foster P.G."/>
            <person name="Simillion C."/>
            <person name="Van de Peer Y."/>
            <person name="Miranda-Saavedra D."/>
            <person name="Barton G.J."/>
            <person name="Westrop G.D."/>
            <person name="Mueller S."/>
            <person name="Dessi D."/>
            <person name="Fiori P.L."/>
            <person name="Ren Q."/>
            <person name="Paulsen I."/>
            <person name="Zhang H."/>
            <person name="Bastida-Corcuera F.D."/>
            <person name="Simoes-Barbosa A."/>
            <person name="Brown M.T."/>
            <person name="Hayes R.D."/>
            <person name="Mukherjee M."/>
            <person name="Okumura C.Y."/>
            <person name="Schneider R."/>
            <person name="Smith A.J."/>
            <person name="Vanacova S."/>
            <person name="Villalvazo M."/>
            <person name="Haas B.J."/>
            <person name="Pertea M."/>
            <person name="Feldblyum T.V."/>
            <person name="Utterback T.R."/>
            <person name="Shu C.L."/>
            <person name="Osoegawa K."/>
            <person name="de Jong P.J."/>
            <person name="Hrdy I."/>
            <person name="Horvathova L."/>
            <person name="Zubacova Z."/>
            <person name="Dolezal P."/>
            <person name="Malik S.B."/>
            <person name="Logsdon J.M. Jr."/>
            <person name="Henze K."/>
            <person name="Gupta A."/>
            <person name="Wang C.C."/>
            <person name="Dunne R.L."/>
            <person name="Upcroft J.A."/>
            <person name="Upcroft P."/>
            <person name="White O."/>
            <person name="Salzberg S.L."/>
            <person name="Tang P."/>
            <person name="Chiu C.-H."/>
            <person name="Lee Y.-S."/>
            <person name="Embley T.M."/>
            <person name="Coombs G.H."/>
            <person name="Mottram J.C."/>
            <person name="Tachezy J."/>
            <person name="Fraser-Liggett C.M."/>
            <person name="Johnson P.J."/>
        </authorList>
    </citation>
    <scope>NUCLEOTIDE SEQUENCE [LARGE SCALE GENOMIC DNA]</scope>
    <source>
        <strain evidence="1">G3</strain>
    </source>
</reference>
<dbReference type="EMBL" id="DS113520">
    <property type="protein sequence ID" value="EAY02916.1"/>
    <property type="molecule type" value="Genomic_DNA"/>
</dbReference>
<dbReference type="SUPFAM" id="SSF48371">
    <property type="entry name" value="ARM repeat"/>
    <property type="match status" value="1"/>
</dbReference>
<gene>
    <name evidence="1" type="ORF">TVAG_040660</name>
</gene>
<dbReference type="KEGG" id="tva:4760755"/>
<reference evidence="1" key="1">
    <citation type="submission" date="2006-10" db="EMBL/GenBank/DDBJ databases">
        <authorList>
            <person name="Amadeo P."/>
            <person name="Zhao Q."/>
            <person name="Wortman J."/>
            <person name="Fraser-Liggett C."/>
            <person name="Carlton J."/>
        </authorList>
    </citation>
    <scope>NUCLEOTIDE SEQUENCE</scope>
    <source>
        <strain evidence="1">G3</strain>
    </source>
</reference>
<organism evidence="1 2">
    <name type="scientific">Trichomonas vaginalis (strain ATCC PRA-98 / G3)</name>
    <dbReference type="NCBI Taxonomy" id="412133"/>
    <lineage>
        <taxon>Eukaryota</taxon>
        <taxon>Metamonada</taxon>
        <taxon>Parabasalia</taxon>
        <taxon>Trichomonadida</taxon>
        <taxon>Trichomonadidae</taxon>
        <taxon>Trichomonas</taxon>
    </lineage>
</organism>
<accession>A2EWM8</accession>
<dbReference type="RefSeq" id="XP_001315139.1">
    <property type="nucleotide sequence ID" value="XM_001315104.1"/>
</dbReference>
<evidence type="ECO:0000313" key="1">
    <source>
        <dbReference type="EMBL" id="EAY02916.1"/>
    </source>
</evidence>
<sequence length="467" mass="54111">MEKIIDNIVEQFSTTKSIVNSKPQNNEESCTSEEKNSTISIIQQFITNMKNENYDIDRDNEMLISISNICCKMNQRDCLELFDSETFDILTSSFLLSTPSIEIYSHLLDILASISIYYPTLQPFLSKEFQDALFSANERGGQIKVSAEIIFTNLVKTKEYFENYPMEFILDFWMKMIDMDLKSESYAFLNHEVTNDEDIIEDSFNLVKLDLLNKGVCLFLNDNLSVASMSNLLHGIYINLRSLNLNTSSSIIRDIFVDEFMEKSHEIYSNRKFILNTYFIFLELVNRNVYSEQLSDECLDLVTSAMGKEQDSEIFMSSILYYTKMIEKRKVPLDKQFIHDVSDLIDNSPFNVRIAAINLIKITADYQPELLSDISGEIIEVIAQIVLSSDPIISVAALKTLNTLHYSCNEIVAKYLIEEFDQFEEFQETLQEIIENEDLSQKKRDMAFNFQCLLDKEMNQSNNYNND</sequence>
<proteinExistence type="predicted"/>
<dbReference type="InterPro" id="IPR016024">
    <property type="entry name" value="ARM-type_fold"/>
</dbReference>
<evidence type="ECO:0008006" key="3">
    <source>
        <dbReference type="Google" id="ProtNLM"/>
    </source>
</evidence>
<dbReference type="VEuPathDB" id="TrichDB:TVAGG3_0568790"/>
<protein>
    <recommendedName>
        <fullName evidence="3">Condensin complex subunit 1 C-terminal domain-containing protein</fullName>
    </recommendedName>
</protein>
<evidence type="ECO:0000313" key="2">
    <source>
        <dbReference type="Proteomes" id="UP000001542"/>
    </source>
</evidence>
<dbReference type="InParanoid" id="A2EWM8"/>
<name>A2EWM8_TRIV3</name>
<keyword evidence="2" id="KW-1185">Reference proteome</keyword>
<dbReference type="VEuPathDB" id="TrichDB:TVAG_040660"/>
<dbReference type="AlphaFoldDB" id="A2EWM8"/>
<dbReference type="Proteomes" id="UP000001542">
    <property type="component" value="Unassembled WGS sequence"/>
</dbReference>